<dbReference type="EMBL" id="LT598463">
    <property type="protein sequence ID" value="SCU86730.1"/>
    <property type="molecule type" value="Genomic_DNA"/>
</dbReference>
<dbReference type="CDD" id="cd18809">
    <property type="entry name" value="SF1_C_RecD"/>
    <property type="match status" value="1"/>
</dbReference>
<feature type="compositionally biased region" description="Basic and acidic residues" evidence="14">
    <location>
        <begin position="1"/>
        <end position="10"/>
    </location>
</feature>
<comment type="similarity">
    <text evidence="13">Belongs to the helicase family. PIF1 subfamily.</text>
</comment>
<keyword evidence="6 13" id="KW-0067">ATP-binding</keyword>
<dbReference type="InterPro" id="IPR028880">
    <property type="entry name" value="Rrm3"/>
</dbReference>
<dbReference type="GO" id="GO:0005524">
    <property type="term" value="F:ATP binding"/>
    <property type="evidence" value="ECO:0007669"/>
    <property type="project" value="UniProtKB-UniRule"/>
</dbReference>
<keyword evidence="17" id="KW-1185">Reference proteome</keyword>
<keyword evidence="11 13" id="KW-0413">Isomerase</keyword>
<dbReference type="HAMAP" id="MF_03176">
    <property type="entry name" value="PIF1"/>
    <property type="match status" value="1"/>
</dbReference>
<feature type="binding site" evidence="13">
    <location>
        <begin position="221"/>
        <end position="228"/>
    </location>
    <ligand>
        <name>ATP</name>
        <dbReference type="ChEBI" id="CHEBI:30616"/>
    </ligand>
</feature>
<dbReference type="InterPro" id="IPR048293">
    <property type="entry name" value="PIF1_RRM3_pfh1"/>
</dbReference>
<dbReference type="PANTHER" id="PTHR47642:SF5">
    <property type="entry name" value="ATP-DEPENDENT DNA HELICASE"/>
    <property type="match status" value="1"/>
</dbReference>
<feature type="compositionally biased region" description="Polar residues" evidence="14">
    <location>
        <begin position="122"/>
        <end position="132"/>
    </location>
</feature>
<dbReference type="GO" id="GO:0043139">
    <property type="term" value="F:5'-3' DNA helicase activity"/>
    <property type="evidence" value="ECO:0007669"/>
    <property type="project" value="UniProtKB-UniRule"/>
</dbReference>
<evidence type="ECO:0000256" key="4">
    <source>
        <dbReference type="ARBA" id="ARBA00022801"/>
    </source>
</evidence>
<protein>
    <recommendedName>
        <fullName evidence="13">ATP-dependent DNA helicase RRM3</fullName>
        <ecNumber evidence="13">5.6.2.3</ecNumber>
    </recommendedName>
    <alternativeName>
        <fullName evidence="13">DNA 5'-3' helicase RRM3</fullName>
    </alternativeName>
    <alternativeName>
        <fullName evidence="13">rDNA recombination mutation protein 3</fullName>
    </alternativeName>
</protein>
<keyword evidence="10 13" id="KW-0234">DNA repair</keyword>
<keyword evidence="3 13" id="KW-0227">DNA damage</keyword>
<feature type="domain" description="AAA+ ATPase" evidence="15">
    <location>
        <begin position="213"/>
        <end position="511"/>
    </location>
</feature>
<dbReference type="GO" id="GO:0005739">
    <property type="term" value="C:mitochondrion"/>
    <property type="evidence" value="ECO:0007669"/>
    <property type="project" value="UniProtKB-SubCell"/>
</dbReference>
<keyword evidence="8" id="KW-0496">Mitochondrion</keyword>
<feature type="region of interest" description="Disordered" evidence="14">
    <location>
        <begin position="97"/>
        <end position="132"/>
    </location>
</feature>
<evidence type="ECO:0000256" key="1">
    <source>
        <dbReference type="ARBA" id="ARBA00004173"/>
    </source>
</evidence>
<dbReference type="SUPFAM" id="SSF52540">
    <property type="entry name" value="P-loop containing nucleoside triphosphate hydrolases"/>
    <property type="match status" value="2"/>
</dbReference>
<evidence type="ECO:0000256" key="14">
    <source>
        <dbReference type="SAM" id="MobiDB-lite"/>
    </source>
</evidence>
<keyword evidence="13" id="KW-0779">Telomere</keyword>
<comment type="subcellular location">
    <subcellularLocation>
        <location evidence="1">Mitochondrion</location>
    </subcellularLocation>
    <subcellularLocation>
        <location evidence="13">Nucleus</location>
    </subcellularLocation>
    <subcellularLocation>
        <location evidence="13">Chromosome</location>
        <location evidence="13">Telomere</location>
    </subcellularLocation>
</comment>
<dbReference type="InterPro" id="IPR027417">
    <property type="entry name" value="P-loop_NTPase"/>
</dbReference>
<feature type="DNA-binding region" evidence="13">
    <location>
        <begin position="654"/>
        <end position="673"/>
    </location>
</feature>
<evidence type="ECO:0000256" key="3">
    <source>
        <dbReference type="ARBA" id="ARBA00022763"/>
    </source>
</evidence>
<evidence type="ECO:0000313" key="17">
    <source>
        <dbReference type="Proteomes" id="UP000191024"/>
    </source>
</evidence>
<keyword evidence="5 13" id="KW-0347">Helicase</keyword>
<dbReference type="HAMAP" id="MF_03177">
    <property type="entry name" value="RRM3"/>
    <property type="match status" value="1"/>
</dbReference>
<feature type="compositionally biased region" description="Polar residues" evidence="14">
    <location>
        <begin position="11"/>
        <end position="28"/>
    </location>
</feature>
<dbReference type="InterPro" id="IPR049163">
    <property type="entry name" value="Pif1-like_2B_dom"/>
</dbReference>
<evidence type="ECO:0000256" key="12">
    <source>
        <dbReference type="ARBA" id="ARBA00023242"/>
    </source>
</evidence>
<dbReference type="GO" id="GO:0006260">
    <property type="term" value="P:DNA replication"/>
    <property type="evidence" value="ECO:0007669"/>
    <property type="project" value="UniProtKB-UniRule"/>
</dbReference>
<evidence type="ECO:0000256" key="5">
    <source>
        <dbReference type="ARBA" id="ARBA00022806"/>
    </source>
</evidence>
<dbReference type="STRING" id="1230905.A0A1G4J9Z3"/>
<proteinExistence type="inferred from homology"/>
<dbReference type="GO" id="GO:0005634">
    <property type="term" value="C:nucleus"/>
    <property type="evidence" value="ECO:0007669"/>
    <property type="project" value="UniProtKB-SubCell"/>
</dbReference>
<comment type="catalytic activity">
    <reaction evidence="13">
        <text>ATP + H2O = ADP + phosphate + H(+)</text>
        <dbReference type="Rhea" id="RHEA:13065"/>
        <dbReference type="ChEBI" id="CHEBI:15377"/>
        <dbReference type="ChEBI" id="CHEBI:15378"/>
        <dbReference type="ChEBI" id="CHEBI:30616"/>
        <dbReference type="ChEBI" id="CHEBI:43474"/>
        <dbReference type="ChEBI" id="CHEBI:456216"/>
        <dbReference type="EC" id="5.6.2.3"/>
    </reaction>
</comment>
<feature type="region of interest" description="Disordered" evidence="14">
    <location>
        <begin position="1"/>
        <end position="75"/>
    </location>
</feature>
<evidence type="ECO:0000256" key="2">
    <source>
        <dbReference type="ARBA" id="ARBA00022741"/>
    </source>
</evidence>
<dbReference type="OrthoDB" id="432234at2759"/>
<dbReference type="PANTHER" id="PTHR47642">
    <property type="entry name" value="ATP-DEPENDENT DNA HELICASE"/>
    <property type="match status" value="1"/>
</dbReference>
<evidence type="ECO:0000256" key="6">
    <source>
        <dbReference type="ARBA" id="ARBA00022840"/>
    </source>
</evidence>
<dbReference type="InterPro" id="IPR051055">
    <property type="entry name" value="PIF1_helicase"/>
</dbReference>
<keyword evidence="4 13" id="KW-0378">Hydrolase</keyword>
<keyword evidence="13" id="KW-0158">Chromosome</keyword>
<organism evidence="16 17">
    <name type="scientific">Lachancea mirantina</name>
    <dbReference type="NCBI Taxonomy" id="1230905"/>
    <lineage>
        <taxon>Eukaryota</taxon>
        <taxon>Fungi</taxon>
        <taxon>Dikarya</taxon>
        <taxon>Ascomycota</taxon>
        <taxon>Saccharomycotina</taxon>
        <taxon>Saccharomycetes</taxon>
        <taxon>Saccharomycetales</taxon>
        <taxon>Saccharomycetaceae</taxon>
        <taxon>Lachancea</taxon>
    </lineage>
</organism>
<keyword evidence="12 13" id="KW-0539">Nucleus</keyword>
<evidence type="ECO:0000256" key="13">
    <source>
        <dbReference type="HAMAP-Rule" id="MF_03177"/>
    </source>
</evidence>
<evidence type="ECO:0000313" key="16">
    <source>
        <dbReference type="EMBL" id="SCU86730.1"/>
    </source>
</evidence>
<dbReference type="GO" id="GO:0016887">
    <property type="term" value="F:ATP hydrolysis activity"/>
    <property type="evidence" value="ECO:0007669"/>
    <property type="project" value="RHEA"/>
</dbReference>
<dbReference type="SMART" id="SM00382">
    <property type="entry name" value="AAA"/>
    <property type="match status" value="1"/>
</dbReference>
<dbReference type="InterPro" id="IPR003593">
    <property type="entry name" value="AAA+_ATPase"/>
</dbReference>
<name>A0A1G4J9Z3_9SACH</name>
<evidence type="ECO:0000256" key="7">
    <source>
        <dbReference type="ARBA" id="ARBA00023125"/>
    </source>
</evidence>
<accession>A0A1G4J9Z3</accession>
<dbReference type="GO" id="GO:0006281">
    <property type="term" value="P:DNA repair"/>
    <property type="evidence" value="ECO:0007669"/>
    <property type="project" value="UniProtKB-UniRule"/>
</dbReference>
<dbReference type="GO" id="GO:0005657">
    <property type="term" value="C:replication fork"/>
    <property type="evidence" value="ECO:0007669"/>
    <property type="project" value="UniProtKB-UniRule"/>
</dbReference>
<keyword evidence="2 13" id="KW-0547">Nucleotide-binding</keyword>
<feature type="compositionally biased region" description="Basic and acidic residues" evidence="14">
    <location>
        <begin position="44"/>
        <end position="68"/>
    </location>
</feature>
<evidence type="ECO:0000259" key="15">
    <source>
        <dbReference type="SMART" id="SM00382"/>
    </source>
</evidence>
<keyword evidence="9" id="KW-0233">DNA recombination</keyword>
<dbReference type="GO" id="GO:0000723">
    <property type="term" value="P:telomere maintenance"/>
    <property type="evidence" value="ECO:0007669"/>
    <property type="project" value="InterPro"/>
</dbReference>
<gene>
    <name evidence="13" type="primary">RRM3</name>
    <name evidence="16" type="ORF">LAMI_0D03378G</name>
</gene>
<evidence type="ECO:0000256" key="8">
    <source>
        <dbReference type="ARBA" id="ARBA00023128"/>
    </source>
</evidence>
<dbReference type="InterPro" id="IPR010285">
    <property type="entry name" value="DNA_helicase_pif1-like_DEAD"/>
</dbReference>
<dbReference type="EC" id="5.6.2.3" evidence="13"/>
<evidence type="ECO:0000256" key="10">
    <source>
        <dbReference type="ARBA" id="ARBA00023204"/>
    </source>
</evidence>
<dbReference type="Gene3D" id="3.40.50.300">
    <property type="entry name" value="P-loop containing nucleotide triphosphate hydrolases"/>
    <property type="match status" value="1"/>
</dbReference>
<keyword evidence="7 13" id="KW-0238">DNA-binding</keyword>
<dbReference type="Pfam" id="PF21530">
    <property type="entry name" value="Pif1_2B_dom"/>
    <property type="match status" value="1"/>
</dbReference>
<reference evidence="16 17" key="1">
    <citation type="submission" date="2016-03" db="EMBL/GenBank/DDBJ databases">
        <authorList>
            <person name="Devillers H."/>
        </authorList>
    </citation>
    <scope>NUCLEOTIDE SEQUENCE [LARGE SCALE GENOMIC DNA]</scope>
    <source>
        <strain evidence="16">CBS 11717</strain>
    </source>
</reference>
<dbReference type="AlphaFoldDB" id="A0A1G4J9Z3"/>
<comment type="function">
    <text evidence="13">5' to 3' DNA replicative helicase recruited to paused replisomes to promote fork progression throughout nonhistone protein-DNA complexes, naturally occurring impediments that are encountered in each S phase where replication forks pauses. Required for timely replication of the telomere and subtelomeric DNA and for wild-type levels of telomeric silencing. Involved in DNA repair during stalled replication fork, regulation of fragile sites expression and essential for genome stability. Plays also a role in mtDNA replication. Has G-quadruplex (G4) unwinding activity and can suppress G4-induced genome instability when PIF1 levels are low.</text>
</comment>
<dbReference type="GO" id="GO:0000781">
    <property type="term" value="C:chromosome, telomeric region"/>
    <property type="evidence" value="ECO:0007669"/>
    <property type="project" value="UniProtKB-SubCell"/>
</dbReference>
<dbReference type="GO" id="GO:0051880">
    <property type="term" value="F:G-quadruplex DNA binding"/>
    <property type="evidence" value="ECO:0007669"/>
    <property type="project" value="UniProtKB-UniRule"/>
</dbReference>
<sequence length="696" mass="78347">MFSRYSKKETASQVELSKSFEASPSAQTKDSKPAMRQKTLMSFFKKDTRVVRTTEQEPRSPYPKEIRRGRLGRSKPIFKAQGSFDEEDPHSEIQRLMQGTPLKNFKSLSRSSSSLDEKPVSHQPSNVTSSFNEVRTEDLEQDFGSGSILTSTPAPRSAKRPAVSQFSFSLTKRVRPIRTAGNPPSGSKALASDSKGFELTSEQKAVIDMIVWKRQNVFYTGSAGTGKSVVLRELIRQLKSRYGDAGVAVTASTGLAAVSIGGITINRFSGIGIGVGSVQKLAAQVQRNKTNSERWKRTAVLIVDEVSMIDGTFLDKMDFVARHVRKVPHRPFGGIQLVFTGDFFQLPPVGERGPSASKPPFCFESKVWKAAFEKTICLTNVFRQKDQELVDLLNNIRFGTVTPEIARAVRQYEREVEYEDGIMPTELYPTRREVEMSNRRMLERLPGESKVFEASDQATSDNPQLLKNLEALMAEKRVVLKEEAQVMMIKNVDESLVNGSVGKVLYFTTELLHHKSLELYPATRIGDPDLVFDMRLVCRCIGLSAAVYTDELRAEINARPSQRQEYLNLLLRVAEREEPKMAFPMVRFSTPFNGFRYELILPTDFTIDVPGQNSSVSRTQLPLILCWALSIHKAQGQTVDRLKVDLAKIFEEGQVYVALSRAVSKQRLQIVNFNPRAIKANEKVKEFYKTLEKIEQ</sequence>
<dbReference type="CDD" id="cd18037">
    <property type="entry name" value="DEXSc_Pif1_like"/>
    <property type="match status" value="1"/>
</dbReference>
<dbReference type="GO" id="GO:0006310">
    <property type="term" value="P:DNA recombination"/>
    <property type="evidence" value="ECO:0007669"/>
    <property type="project" value="UniProtKB-KW"/>
</dbReference>
<evidence type="ECO:0000256" key="11">
    <source>
        <dbReference type="ARBA" id="ARBA00023235"/>
    </source>
</evidence>
<evidence type="ECO:0000256" key="9">
    <source>
        <dbReference type="ARBA" id="ARBA00023172"/>
    </source>
</evidence>
<dbReference type="Proteomes" id="UP000191024">
    <property type="component" value="Chromosome D"/>
</dbReference>
<dbReference type="Pfam" id="PF05970">
    <property type="entry name" value="PIF1"/>
    <property type="match status" value="1"/>
</dbReference>
<feature type="region of interest" description="Disordered" evidence="14">
    <location>
        <begin position="143"/>
        <end position="162"/>
    </location>
</feature>